<gene>
    <name evidence="1" type="ORF">S01H4_55211</name>
</gene>
<dbReference type="AlphaFoldDB" id="X1DBR2"/>
<name>X1DBR2_9ZZZZ</name>
<evidence type="ECO:0000313" key="1">
    <source>
        <dbReference type="EMBL" id="GAH17662.1"/>
    </source>
</evidence>
<comment type="caution">
    <text evidence="1">The sequence shown here is derived from an EMBL/GenBank/DDBJ whole genome shotgun (WGS) entry which is preliminary data.</text>
</comment>
<accession>X1DBR2</accession>
<dbReference type="EMBL" id="BART01031839">
    <property type="protein sequence ID" value="GAH17662.1"/>
    <property type="molecule type" value="Genomic_DNA"/>
</dbReference>
<protein>
    <submittedName>
        <fullName evidence="1">Uncharacterized protein</fullName>
    </submittedName>
</protein>
<organism evidence="1">
    <name type="scientific">marine sediment metagenome</name>
    <dbReference type="NCBI Taxonomy" id="412755"/>
    <lineage>
        <taxon>unclassified sequences</taxon>
        <taxon>metagenomes</taxon>
        <taxon>ecological metagenomes</taxon>
    </lineage>
</organism>
<reference evidence="1" key="1">
    <citation type="journal article" date="2014" name="Front. Microbiol.">
        <title>High frequency of phylogenetically diverse reductive dehalogenase-homologous genes in deep subseafloor sedimentary metagenomes.</title>
        <authorList>
            <person name="Kawai M."/>
            <person name="Futagami T."/>
            <person name="Toyoda A."/>
            <person name="Takaki Y."/>
            <person name="Nishi S."/>
            <person name="Hori S."/>
            <person name="Arai W."/>
            <person name="Tsubouchi T."/>
            <person name="Morono Y."/>
            <person name="Uchiyama I."/>
            <person name="Ito T."/>
            <person name="Fujiyama A."/>
            <person name="Inagaki F."/>
            <person name="Takami H."/>
        </authorList>
    </citation>
    <scope>NUCLEOTIDE SEQUENCE</scope>
    <source>
        <strain evidence="1">Expedition CK06-06</strain>
    </source>
</reference>
<proteinExistence type="predicted"/>
<sequence>MADYEITIKIKSGATTDADGTPDALPNSNYNDFYHDWATDPNTGQPWTWAAIDALQAGFDLKAGTGDGICTQLYVVVTYVPIPVFIHHYKQVGGL</sequence>